<dbReference type="AlphaFoldDB" id="A0A9P7W235"/>
<name>A0A9P7W235_9AGAR</name>
<dbReference type="EMBL" id="MU250525">
    <property type="protein sequence ID" value="KAG7451232.1"/>
    <property type="molecule type" value="Genomic_DNA"/>
</dbReference>
<sequence>MHPPRVTRLRKPPVHPCTSFVSWLPLRPDLHLVIEQKRPVPTRDHCPYIYFARLMILISPVTAQDILRRPVAPEISFNRISDAPNFYSPATPSASMESSFNRFMAFSSRYIPLNVAIVVRMLKRPWSPVWMCMDPDTEGKRYDLHNGDKS</sequence>
<evidence type="ECO:0000313" key="2">
    <source>
        <dbReference type="Proteomes" id="UP000812287"/>
    </source>
</evidence>
<dbReference type="RefSeq" id="XP_043044732.1">
    <property type="nucleotide sequence ID" value="XM_043178807.1"/>
</dbReference>
<accession>A0A9P7W235</accession>
<evidence type="ECO:0000313" key="1">
    <source>
        <dbReference type="EMBL" id="KAG7451232.1"/>
    </source>
</evidence>
<keyword evidence="2" id="KW-1185">Reference proteome</keyword>
<dbReference type="Proteomes" id="UP000812287">
    <property type="component" value="Unassembled WGS sequence"/>
</dbReference>
<comment type="caution">
    <text evidence="1">The sequence shown here is derived from an EMBL/GenBank/DDBJ whole genome shotgun (WGS) entry which is preliminary data.</text>
</comment>
<protein>
    <submittedName>
        <fullName evidence="1">Uncharacterized protein</fullName>
    </submittedName>
</protein>
<gene>
    <name evidence="1" type="ORF">BT62DRAFT_1071816</name>
</gene>
<dbReference type="GeneID" id="66101101"/>
<proteinExistence type="predicted"/>
<reference evidence="1" key="1">
    <citation type="submission" date="2020-11" db="EMBL/GenBank/DDBJ databases">
        <title>Adaptations for nitrogen fixation in a non-lichenized fungal sporocarp promotes dispersal by wood-feeding termites.</title>
        <authorList>
            <consortium name="DOE Joint Genome Institute"/>
            <person name="Koch R.A."/>
            <person name="Yoon G."/>
            <person name="Arayal U."/>
            <person name="Lail K."/>
            <person name="Amirebrahimi M."/>
            <person name="Labutti K."/>
            <person name="Lipzen A."/>
            <person name="Riley R."/>
            <person name="Barry K."/>
            <person name="Henrissat B."/>
            <person name="Grigoriev I.V."/>
            <person name="Herr J.R."/>
            <person name="Aime M.C."/>
        </authorList>
    </citation>
    <scope>NUCLEOTIDE SEQUENCE</scope>
    <source>
        <strain evidence="1">MCA 3950</strain>
    </source>
</reference>
<organism evidence="1 2">
    <name type="scientific">Guyanagaster necrorhizus</name>
    <dbReference type="NCBI Taxonomy" id="856835"/>
    <lineage>
        <taxon>Eukaryota</taxon>
        <taxon>Fungi</taxon>
        <taxon>Dikarya</taxon>
        <taxon>Basidiomycota</taxon>
        <taxon>Agaricomycotina</taxon>
        <taxon>Agaricomycetes</taxon>
        <taxon>Agaricomycetidae</taxon>
        <taxon>Agaricales</taxon>
        <taxon>Marasmiineae</taxon>
        <taxon>Physalacriaceae</taxon>
        <taxon>Guyanagaster</taxon>
    </lineage>
</organism>